<dbReference type="AlphaFoldDB" id="A0A9D1PPS7"/>
<evidence type="ECO:0000313" key="3">
    <source>
        <dbReference type="Proteomes" id="UP000824162"/>
    </source>
</evidence>
<protein>
    <recommendedName>
        <fullName evidence="4">PRC-barrel domain-containing protein</fullName>
    </recommendedName>
</protein>
<dbReference type="EMBL" id="DXIJ01000055">
    <property type="protein sequence ID" value="HIV85734.1"/>
    <property type="molecule type" value="Genomic_DNA"/>
</dbReference>
<comment type="caution">
    <text evidence="2">The sequence shown here is derived from an EMBL/GenBank/DDBJ whole genome shotgun (WGS) entry which is preliminary data.</text>
</comment>
<evidence type="ECO:0008006" key="4">
    <source>
        <dbReference type="Google" id="ProtNLM"/>
    </source>
</evidence>
<organism evidence="2 3">
    <name type="scientific">Candidatus Monoglobus merdigallinarum</name>
    <dbReference type="NCBI Taxonomy" id="2838698"/>
    <lineage>
        <taxon>Bacteria</taxon>
        <taxon>Bacillati</taxon>
        <taxon>Bacillota</taxon>
        <taxon>Clostridia</taxon>
        <taxon>Monoglobales</taxon>
        <taxon>Monoglobaceae</taxon>
        <taxon>Monoglobus</taxon>
    </lineage>
</organism>
<name>A0A9D1PPS7_9FIRM</name>
<keyword evidence="1" id="KW-0732">Signal</keyword>
<dbReference type="Proteomes" id="UP000824162">
    <property type="component" value="Unassembled WGS sequence"/>
</dbReference>
<evidence type="ECO:0000313" key="2">
    <source>
        <dbReference type="EMBL" id="HIV85734.1"/>
    </source>
</evidence>
<accession>A0A9D1PPS7</accession>
<gene>
    <name evidence="2" type="ORF">H9900_02860</name>
</gene>
<reference evidence="2" key="2">
    <citation type="submission" date="2021-04" db="EMBL/GenBank/DDBJ databases">
        <authorList>
            <person name="Gilroy R."/>
        </authorList>
    </citation>
    <scope>NUCLEOTIDE SEQUENCE</scope>
    <source>
        <strain evidence="2">5790</strain>
    </source>
</reference>
<reference evidence="2" key="1">
    <citation type="journal article" date="2021" name="PeerJ">
        <title>Extensive microbial diversity within the chicken gut microbiome revealed by metagenomics and culture.</title>
        <authorList>
            <person name="Gilroy R."/>
            <person name="Ravi A."/>
            <person name="Getino M."/>
            <person name="Pursley I."/>
            <person name="Horton D.L."/>
            <person name="Alikhan N.F."/>
            <person name="Baker D."/>
            <person name="Gharbi K."/>
            <person name="Hall N."/>
            <person name="Watson M."/>
            <person name="Adriaenssens E.M."/>
            <person name="Foster-Nyarko E."/>
            <person name="Jarju S."/>
            <person name="Secka A."/>
            <person name="Antonio M."/>
            <person name="Oren A."/>
            <person name="Chaudhuri R.R."/>
            <person name="La Ragione R."/>
            <person name="Hildebrand F."/>
            <person name="Pallen M.J."/>
        </authorList>
    </citation>
    <scope>NUCLEOTIDE SEQUENCE</scope>
    <source>
        <strain evidence="2">5790</strain>
    </source>
</reference>
<feature type="chain" id="PRO_5039555594" description="PRC-barrel domain-containing protein" evidence="1">
    <location>
        <begin position="21"/>
        <end position="266"/>
    </location>
</feature>
<sequence length="266" mass="28504">MKKKLFCLALVFTLAAGTLASCGKDDADTDENTTSSVTSTQDIDTVAPDATPFVPEEVPSEFAADRSNITKNDDGSVSVSLEAREGESRHEFEEDDLGFVDTTTGAIIKIGMTVDEVESLIGLPKAVDSMNARIYNGIVVIYGDDGTVEQLVVAAGNMDESDIPDKFVTPRGVKLSTTLDEFKSVYGDEYSVPGNTDASNADVSSSATTAVRYYARNGNDFTYLGQNYTAENKPENDSDLVTQMFLFSNETQAVTAISIKTGTDVN</sequence>
<dbReference type="PROSITE" id="PS51257">
    <property type="entry name" value="PROKAR_LIPOPROTEIN"/>
    <property type="match status" value="1"/>
</dbReference>
<proteinExistence type="predicted"/>
<feature type="signal peptide" evidence="1">
    <location>
        <begin position="1"/>
        <end position="20"/>
    </location>
</feature>
<evidence type="ECO:0000256" key="1">
    <source>
        <dbReference type="SAM" id="SignalP"/>
    </source>
</evidence>